<organism evidence="2 3">
    <name type="scientific">Rubidibacter lacunae KORDI 51-2</name>
    <dbReference type="NCBI Taxonomy" id="582515"/>
    <lineage>
        <taxon>Bacteria</taxon>
        <taxon>Bacillati</taxon>
        <taxon>Cyanobacteriota</taxon>
        <taxon>Cyanophyceae</taxon>
        <taxon>Oscillatoriophycideae</taxon>
        <taxon>Chroococcales</taxon>
        <taxon>Aphanothecaceae</taxon>
        <taxon>Rubidibacter</taxon>
    </lineage>
</organism>
<accession>U5D523</accession>
<dbReference type="OrthoDB" id="542452at2"/>
<dbReference type="InParanoid" id="U5D523"/>
<keyword evidence="1" id="KW-1133">Transmembrane helix</keyword>
<dbReference type="PANTHER" id="PTHR35551:SF1">
    <property type="entry name" value="ACCLIMATION OF PHOTOSYNTHESIS TO ENVIRONMENT"/>
    <property type="match status" value="1"/>
</dbReference>
<dbReference type="eggNOG" id="ENOG502ZBJ3">
    <property type="taxonomic scope" value="Bacteria"/>
</dbReference>
<dbReference type="Pfam" id="PF11016">
    <property type="entry name" value="DUF2854"/>
    <property type="match status" value="1"/>
</dbReference>
<sequence>MLGQISLGKWGMLLGGALAIVGFVAYGAGNATLNLAGFFYGIPIFLGGLALKAAELRPTPYSQTPTPDVLALRDRQATPTLGQLRKNVTRYRYGHEAHLDESLEKLGLSPTDEERPVLLSVREAVVEGAYAFVLEFDSPCFDLAAWQERVTKIERFFGPGIRADISQPDEDAIAVALVVIPAESVKAA</sequence>
<dbReference type="EMBL" id="ASSJ01000097">
    <property type="protein sequence ID" value="ERN39783.1"/>
    <property type="molecule type" value="Genomic_DNA"/>
</dbReference>
<feature type="transmembrane region" description="Helical" evidence="1">
    <location>
        <begin position="12"/>
        <end position="29"/>
    </location>
</feature>
<dbReference type="PATRIC" id="fig|582515.4.peg.4226"/>
<evidence type="ECO:0000313" key="2">
    <source>
        <dbReference type="EMBL" id="ERN39783.1"/>
    </source>
</evidence>
<dbReference type="STRING" id="582515.KR51_00037610"/>
<reference evidence="2 3" key="1">
    <citation type="submission" date="2013-05" db="EMBL/GenBank/DDBJ databases">
        <title>Draft genome sequence of Rubidibacter lacunae KORDI 51-2.</title>
        <authorList>
            <person name="Choi D.H."/>
            <person name="Noh J.H."/>
            <person name="Kwon K.-K."/>
            <person name="Lee J.-H."/>
            <person name="Ryu J.-Y."/>
        </authorList>
    </citation>
    <scope>NUCLEOTIDE SEQUENCE [LARGE SCALE GENOMIC DNA]</scope>
    <source>
        <strain evidence="2 3">KORDI 51-2</strain>
    </source>
</reference>
<dbReference type="InterPro" id="IPR021275">
    <property type="entry name" value="DUF2854"/>
</dbReference>
<evidence type="ECO:0008006" key="4">
    <source>
        <dbReference type="Google" id="ProtNLM"/>
    </source>
</evidence>
<feature type="transmembrane region" description="Helical" evidence="1">
    <location>
        <begin position="35"/>
        <end position="54"/>
    </location>
</feature>
<keyword evidence="1" id="KW-0812">Transmembrane</keyword>
<keyword evidence="1" id="KW-0472">Membrane</keyword>
<dbReference type="Proteomes" id="UP000016960">
    <property type="component" value="Unassembled WGS sequence"/>
</dbReference>
<evidence type="ECO:0000256" key="1">
    <source>
        <dbReference type="SAM" id="Phobius"/>
    </source>
</evidence>
<protein>
    <recommendedName>
        <fullName evidence="4">DUF2854 domain-containing protein</fullName>
    </recommendedName>
</protein>
<proteinExistence type="predicted"/>
<keyword evidence="3" id="KW-1185">Reference proteome</keyword>
<dbReference type="AlphaFoldDB" id="U5D523"/>
<evidence type="ECO:0000313" key="3">
    <source>
        <dbReference type="Proteomes" id="UP000016960"/>
    </source>
</evidence>
<gene>
    <name evidence="2" type="ORF">KR51_00037610</name>
</gene>
<dbReference type="RefSeq" id="WP_022609393.1">
    <property type="nucleotide sequence ID" value="NZ_ASSJ01000097.1"/>
</dbReference>
<name>U5D523_9CHRO</name>
<dbReference type="PANTHER" id="PTHR35551">
    <property type="match status" value="1"/>
</dbReference>
<comment type="caution">
    <text evidence="2">The sequence shown here is derived from an EMBL/GenBank/DDBJ whole genome shotgun (WGS) entry which is preliminary data.</text>
</comment>